<feature type="coiled-coil region" evidence="1">
    <location>
        <begin position="224"/>
        <end position="258"/>
    </location>
</feature>
<feature type="compositionally biased region" description="Polar residues" evidence="2">
    <location>
        <begin position="839"/>
        <end position="857"/>
    </location>
</feature>
<evidence type="ECO:0000313" key="4">
    <source>
        <dbReference type="EMBL" id="KXS14909.1"/>
    </source>
</evidence>
<reference evidence="4 5" key="1">
    <citation type="journal article" date="2015" name="Genome Biol. Evol.">
        <title>Phylogenomic analyses indicate that early fungi evolved digesting cell walls of algal ancestors of land plants.</title>
        <authorList>
            <person name="Chang Y."/>
            <person name="Wang S."/>
            <person name="Sekimoto S."/>
            <person name="Aerts A.L."/>
            <person name="Choi C."/>
            <person name="Clum A."/>
            <person name="LaButti K.M."/>
            <person name="Lindquist E.A."/>
            <person name="Yee Ngan C."/>
            <person name="Ohm R.A."/>
            <person name="Salamov A.A."/>
            <person name="Grigoriev I.V."/>
            <person name="Spatafora J.W."/>
            <person name="Berbee M.L."/>
        </authorList>
    </citation>
    <scope>NUCLEOTIDE SEQUENCE [LARGE SCALE GENOMIC DNA]</scope>
    <source>
        <strain evidence="4 5">JEL478</strain>
    </source>
</reference>
<keyword evidence="5" id="KW-1185">Reference proteome</keyword>
<sequence length="1314" mass="141381">MEAQTETPSTLISPPTPSQLKPAAAGDSPTNHSNSDTRQSHSRMASETHRSRSVSPSGLGGSTLPPAKDAKPGLSRQNTWNAGRNRQPTRMESAINWDEFNVKPISSDTAPSSRVGEVTRLHEVMAKNKELEETLERMKSKAKARIDTLSTDLADRTTLVSQLRTEAQSVTNALAQVKKERDTAQAELARFRSQTISSSPSVHGDRVAQLEADNARLAAMVAEKTASSLRASELTRQVETLEAERNSLRARVLAVESDRVEQVTRSRSRKGSTVATTGGGSFDSPATPSAPSQSARELEHLIRTLESKVRDQEFAISELRSSGLTSAEVVDLRERLAVAEVAARGAVREMLDLRKEIEGGVPRSATLHLSTAAPVSPKQAMLPSPASGTSAGNNASSPSVPVSESQLAKLALELDRVEHERKRLIGALEVAQRQADEAVRERQRLEQQSHELQKRVEQAEIRARDAGKNVAEVREQQERQEDDDASVQESQTGEAPNRGGEKLYEELSRVECQLAQSEVRVEELTAENITFVQAVEDTKLRLTELEMSYRRVVEDLLEARQALDGAADVDKERHGGYSDNEIATLLTALKSAQSDTVRLTAELATQSQQVNDLSVMLRDREQKLAETEKELAAEVSQKETLMKEKDSLQVVENQLVHLRGKTATLESQLTESRATVSKLHNQLDAILASEAAQKNTSETFKTRVLDLEAQLAARNGEVANLQQALSAANDRGLPELPRAESNGKLVAPFHSKVPSTALGDTATVSTSPTPPAIGKTGSKSELAGSTASLDQKDTKKASFNPLKLLRGASLKKLGSSSKSKESLDSLGGVRGRLAEVSRESGSNATGTSEDHPVSNNGQQITVVAPLTSSKSKSGTSLDRKDTASAERLNSALISREALAKEVVSVDGSHHASQVPFTSIQVQDASFDSEKPHSETGSSQENLRVPAEALNVLRNKSIDENSMRAESGGATNINSQDNLTSDQSESQELNDQELEDVPTISVTLKPIVLDAAPPEEGNQPVKELLQANPLAENAAADVDGTQVYPPKKKSVTMLDPKEEAIMKRNQSLGRSRPAGADASDDSANPSAIPIFGAPSATVSIPVFAFTGFSDPNNWSPQLKVRLGDIVRELGGVVNQGAEDFDPTVTHIVAPPSSKTLKTFAGLLSGKWIVQDYNWILKSGEEPFNGKLFFLTAAFENEAQSSWLHYARTLIKVGNGMEVSNPGQADIVLRGSKEKSVYPCLTVDWLNFVGMIPHPGVKVQAQAAPNVARSQSTKSATGAPVTPASSSGVVVKSRTVGSSKSPSQSSQPAKRSNLKK</sequence>
<feature type="region of interest" description="Disordered" evidence="2">
    <location>
        <begin position="755"/>
        <end position="794"/>
    </location>
</feature>
<evidence type="ECO:0000256" key="1">
    <source>
        <dbReference type="SAM" id="Coils"/>
    </source>
</evidence>
<feature type="compositionally biased region" description="Polar residues" evidence="2">
    <location>
        <begin position="968"/>
        <end position="986"/>
    </location>
</feature>
<feature type="domain" description="BRCT" evidence="3">
    <location>
        <begin position="1101"/>
        <end position="1177"/>
    </location>
</feature>
<feature type="compositionally biased region" description="Low complexity" evidence="2">
    <location>
        <begin position="1"/>
        <end position="13"/>
    </location>
</feature>
<feature type="region of interest" description="Disordered" evidence="2">
    <location>
        <begin position="813"/>
        <end position="857"/>
    </location>
</feature>
<dbReference type="PROSITE" id="PS50172">
    <property type="entry name" value="BRCT"/>
    <property type="match status" value="1"/>
</dbReference>
<feature type="compositionally biased region" description="Polar residues" evidence="2">
    <location>
        <begin position="28"/>
        <end position="43"/>
    </location>
</feature>
<accession>A0A139AE15</accession>
<dbReference type="OrthoDB" id="2384350at2759"/>
<evidence type="ECO:0000256" key="2">
    <source>
        <dbReference type="SAM" id="MobiDB-lite"/>
    </source>
</evidence>
<evidence type="ECO:0000259" key="3">
    <source>
        <dbReference type="PROSITE" id="PS50172"/>
    </source>
</evidence>
<dbReference type="InterPro" id="IPR036420">
    <property type="entry name" value="BRCT_dom_sf"/>
</dbReference>
<feature type="compositionally biased region" description="Polar residues" evidence="2">
    <location>
        <begin position="777"/>
        <end position="789"/>
    </location>
</feature>
<gene>
    <name evidence="4" type="ORF">M427DRAFT_70254</name>
</gene>
<feature type="region of interest" description="Disordered" evidence="2">
    <location>
        <begin position="924"/>
        <end position="995"/>
    </location>
</feature>
<organism evidence="4 5">
    <name type="scientific">Gonapodya prolifera (strain JEL478)</name>
    <name type="common">Monoblepharis prolifera</name>
    <dbReference type="NCBI Taxonomy" id="1344416"/>
    <lineage>
        <taxon>Eukaryota</taxon>
        <taxon>Fungi</taxon>
        <taxon>Fungi incertae sedis</taxon>
        <taxon>Chytridiomycota</taxon>
        <taxon>Chytridiomycota incertae sedis</taxon>
        <taxon>Monoblepharidomycetes</taxon>
        <taxon>Monoblepharidales</taxon>
        <taxon>Gonapodyaceae</taxon>
        <taxon>Gonapodya</taxon>
    </lineage>
</organism>
<feature type="compositionally biased region" description="Low complexity" evidence="2">
    <location>
        <begin position="384"/>
        <end position="399"/>
    </location>
</feature>
<feature type="compositionally biased region" description="Low complexity" evidence="2">
    <location>
        <begin position="284"/>
        <end position="295"/>
    </location>
</feature>
<feature type="compositionally biased region" description="Low complexity" evidence="2">
    <location>
        <begin position="1296"/>
        <end position="1314"/>
    </location>
</feature>
<feature type="compositionally biased region" description="Basic and acidic residues" evidence="2">
    <location>
        <begin position="441"/>
        <end position="479"/>
    </location>
</feature>
<dbReference type="Gene3D" id="3.40.50.10190">
    <property type="entry name" value="BRCT domain"/>
    <property type="match status" value="1"/>
</dbReference>
<proteinExistence type="predicted"/>
<dbReference type="Proteomes" id="UP000070544">
    <property type="component" value="Unassembled WGS sequence"/>
</dbReference>
<dbReference type="Gene3D" id="1.10.287.1490">
    <property type="match status" value="1"/>
</dbReference>
<dbReference type="PANTHER" id="PTHR45615">
    <property type="entry name" value="MYOSIN HEAVY CHAIN, NON-MUSCLE"/>
    <property type="match status" value="1"/>
</dbReference>
<evidence type="ECO:0000313" key="5">
    <source>
        <dbReference type="Proteomes" id="UP000070544"/>
    </source>
</evidence>
<protein>
    <recommendedName>
        <fullName evidence="3">BRCT domain-containing protein</fullName>
    </recommendedName>
</protein>
<feature type="region of interest" description="Disordered" evidence="2">
    <location>
        <begin position="1266"/>
        <end position="1314"/>
    </location>
</feature>
<name>A0A139AE15_GONPJ</name>
<dbReference type="SUPFAM" id="SSF52113">
    <property type="entry name" value="BRCT domain"/>
    <property type="match status" value="1"/>
</dbReference>
<feature type="region of interest" description="Disordered" evidence="2">
    <location>
        <begin position="259"/>
        <end position="296"/>
    </location>
</feature>
<feature type="coiled-coil region" evidence="1">
    <location>
        <begin position="610"/>
        <end position="644"/>
    </location>
</feature>
<feature type="compositionally biased region" description="Polar residues" evidence="2">
    <location>
        <begin position="75"/>
        <end position="90"/>
    </location>
</feature>
<feature type="region of interest" description="Disordered" evidence="2">
    <location>
        <begin position="441"/>
        <end position="501"/>
    </location>
</feature>
<feature type="region of interest" description="Disordered" evidence="2">
    <location>
        <begin position="1"/>
        <end position="95"/>
    </location>
</feature>
<dbReference type="PANTHER" id="PTHR45615:SF80">
    <property type="entry name" value="GRIP DOMAIN-CONTAINING PROTEIN"/>
    <property type="match status" value="1"/>
</dbReference>
<dbReference type="EMBL" id="KQ965765">
    <property type="protein sequence ID" value="KXS14909.1"/>
    <property type="molecule type" value="Genomic_DNA"/>
</dbReference>
<dbReference type="InterPro" id="IPR001357">
    <property type="entry name" value="BRCT_dom"/>
</dbReference>
<keyword evidence="1" id="KW-0175">Coiled coil</keyword>
<feature type="region of interest" description="Disordered" evidence="2">
    <location>
        <begin position="368"/>
        <end position="402"/>
    </location>
</feature>
<feature type="coiled-coil region" evidence="1">
    <location>
        <begin position="121"/>
        <end position="194"/>
    </location>
</feature>